<evidence type="ECO:0000313" key="2">
    <source>
        <dbReference type="Proteomes" id="UP000315522"/>
    </source>
</evidence>
<accession>A0A559MLR7</accession>
<organism evidence="1 2">
    <name type="scientific">Lachnellula willkommii</name>
    <dbReference type="NCBI Taxonomy" id="215461"/>
    <lineage>
        <taxon>Eukaryota</taxon>
        <taxon>Fungi</taxon>
        <taxon>Dikarya</taxon>
        <taxon>Ascomycota</taxon>
        <taxon>Pezizomycotina</taxon>
        <taxon>Leotiomycetes</taxon>
        <taxon>Helotiales</taxon>
        <taxon>Lachnaceae</taxon>
        <taxon>Lachnellula</taxon>
    </lineage>
</organism>
<proteinExistence type="predicted"/>
<evidence type="ECO:0000313" key="1">
    <source>
        <dbReference type="EMBL" id="TVY93906.1"/>
    </source>
</evidence>
<dbReference type="AlphaFoldDB" id="A0A559MLR7"/>
<reference evidence="1 2" key="1">
    <citation type="submission" date="2018-05" db="EMBL/GenBank/DDBJ databases">
        <title>Genome sequencing and assembly of the regulated plant pathogen Lachnellula willkommii and related sister species for the development of diagnostic species identification markers.</title>
        <authorList>
            <person name="Giroux E."/>
            <person name="Bilodeau G."/>
        </authorList>
    </citation>
    <scope>NUCLEOTIDE SEQUENCE [LARGE SCALE GENOMIC DNA]</scope>
    <source>
        <strain evidence="1 2">CBS 172.35</strain>
    </source>
</reference>
<name>A0A559MLR7_9HELO</name>
<comment type="caution">
    <text evidence="1">The sequence shown here is derived from an EMBL/GenBank/DDBJ whole genome shotgun (WGS) entry which is preliminary data.</text>
</comment>
<gene>
    <name evidence="1" type="ORF">LAWI1_G000363</name>
</gene>
<dbReference type="EMBL" id="QGML01000066">
    <property type="protein sequence ID" value="TVY93906.1"/>
    <property type="molecule type" value="Genomic_DNA"/>
</dbReference>
<dbReference type="Proteomes" id="UP000315522">
    <property type="component" value="Unassembled WGS sequence"/>
</dbReference>
<keyword evidence="2" id="KW-1185">Reference proteome</keyword>
<protein>
    <submittedName>
        <fullName evidence="1">Uncharacterized protein</fullName>
    </submittedName>
</protein>
<sequence length="279" mass="32389">MENNPQAASFPAEISLQVIQNLFASERLCIPAIFDQCHNQWDCEHSHLCASRKHYPLKPNSYLSSISPLLYEEGHKFFFRHNIFVFNMTPALYSADPDVPRTTATESDSALWKSARDPRTLELLKFVEPPLSAQEASHTSNPPRLMERFGGSIRHLVLCVKNQICDLQETGWEWPLKVDWTTLPHLETLCLDLQSYSRRGESEDAETPEEYDQKLSEGALSMECLNLKRLILVGLCSQLYYYNEDHKRRMEKLFGKCVAKGVKIEFLDREKTEKYYHPW</sequence>